<accession>A0ABT0Y2K8</accession>
<sequence>MTTYETMSEPRGGLPADGLIDADSLCRALLSTVSGTLGGWVARTPLLGRRGQLPPARRHFELARDAYAEAVPHDLVGSIDAEAIAGWIVGHYRDAEYPAVLLGSPHGSAAHLAVALGAAWLPTSVPITVTWPGGSPGDWPGALEWGAELASRITAHHPSITVRQVHDPLRGGPLCGATVRFHLRWATLPAVYERFLRTRLAPGGSTLLTRDLRTWPVTAVTARHSFQVGSPVGGSNPEDYSLTNPEFRRVLEALGAASWARIDADTPPRYAERSGEPSLGVDLGRLGSASHRLLYARPETLSACVADLLRQWRAGAEDRCVIECGRLLEPWLARAGALVPYWAESAARTTVEAAEMWLAGSARFDRVAVLPEPPGHAGVHVATLAQWRSLASFGRRREPVDRFAASRYPMLPVASGHATRMLAGAQLRPLPPAMPVAYALDRLQRSGSTLGMLFT</sequence>
<dbReference type="EMBL" id="JAMQOL010000030">
    <property type="protein sequence ID" value="MCM4080232.1"/>
    <property type="molecule type" value="Genomic_DNA"/>
</dbReference>
<evidence type="ECO:0000313" key="2">
    <source>
        <dbReference type="Proteomes" id="UP001523216"/>
    </source>
</evidence>
<organism evidence="1 2">
    <name type="scientific">Paractinoplanes hotanensis</name>
    <dbReference type="NCBI Taxonomy" id="2906497"/>
    <lineage>
        <taxon>Bacteria</taxon>
        <taxon>Bacillati</taxon>
        <taxon>Actinomycetota</taxon>
        <taxon>Actinomycetes</taxon>
        <taxon>Micromonosporales</taxon>
        <taxon>Micromonosporaceae</taxon>
        <taxon>Paractinoplanes</taxon>
    </lineage>
</organism>
<comment type="caution">
    <text evidence="1">The sequence shown here is derived from an EMBL/GenBank/DDBJ whole genome shotgun (WGS) entry which is preliminary data.</text>
</comment>
<evidence type="ECO:0000313" key="1">
    <source>
        <dbReference type="EMBL" id="MCM4080232.1"/>
    </source>
</evidence>
<proteinExistence type="predicted"/>
<dbReference type="RefSeq" id="WP_251800035.1">
    <property type="nucleotide sequence ID" value="NZ_JAMQOL010000030.1"/>
</dbReference>
<keyword evidence="2" id="KW-1185">Reference proteome</keyword>
<reference evidence="1 2" key="1">
    <citation type="submission" date="2022-06" db="EMBL/GenBank/DDBJ databases">
        <title>Actinoplanes abujensis sp. nov., isolated from Nigerian arid soil.</title>
        <authorList>
            <person name="Ding P."/>
        </authorList>
    </citation>
    <scope>NUCLEOTIDE SEQUENCE [LARGE SCALE GENOMIC DNA]</scope>
    <source>
        <strain evidence="2">TRM88002</strain>
    </source>
</reference>
<protein>
    <submittedName>
        <fullName evidence="1">Uncharacterized protein</fullName>
    </submittedName>
</protein>
<name>A0ABT0Y2K8_9ACTN</name>
<gene>
    <name evidence="1" type="ORF">LXN57_21875</name>
</gene>
<dbReference type="Proteomes" id="UP001523216">
    <property type="component" value="Unassembled WGS sequence"/>
</dbReference>